<protein>
    <submittedName>
        <fullName evidence="1">Acetyltransferase</fullName>
    </submittedName>
</protein>
<dbReference type="EMBL" id="LRDH01000002">
    <property type="protein sequence ID" value="PPV17728.1"/>
    <property type="molecule type" value="Genomic_DNA"/>
</dbReference>
<proteinExistence type="predicted"/>
<evidence type="ECO:0000313" key="1">
    <source>
        <dbReference type="EMBL" id="PPV17728.1"/>
    </source>
</evidence>
<organism evidence="1 2">
    <name type="scientific">Clostridium butyricum</name>
    <dbReference type="NCBI Taxonomy" id="1492"/>
    <lineage>
        <taxon>Bacteria</taxon>
        <taxon>Bacillati</taxon>
        <taxon>Bacillota</taxon>
        <taxon>Clostridia</taxon>
        <taxon>Eubacteriales</taxon>
        <taxon>Clostridiaceae</taxon>
        <taxon>Clostridium</taxon>
    </lineage>
</organism>
<reference evidence="1 2" key="1">
    <citation type="submission" date="2016-01" db="EMBL/GenBank/DDBJ databases">
        <title>Characterization of the Clostridium difficile lineages that are prevalent in Hong Kong and China.</title>
        <authorList>
            <person name="Kwok J.S.-L."/>
            <person name="Lam W.-Y."/>
            <person name="Ip M."/>
            <person name="Chan T.-F."/>
            <person name="Hawkey P.M."/>
            <person name="Tsui S.K.-W."/>
        </authorList>
    </citation>
    <scope>NUCLEOTIDE SEQUENCE [LARGE SCALE GENOMIC DNA]</scope>
    <source>
        <strain evidence="1 2">300064</strain>
    </source>
</reference>
<gene>
    <name evidence="1" type="ORF">AWN73_06915</name>
</gene>
<dbReference type="Proteomes" id="UP000238081">
    <property type="component" value="Unassembled WGS sequence"/>
</dbReference>
<dbReference type="InterPro" id="IPR016181">
    <property type="entry name" value="Acyl_CoA_acyltransferase"/>
</dbReference>
<name>A0A2S7FF07_CLOBU</name>
<dbReference type="RefSeq" id="WP_043665892.1">
    <property type="nucleotide sequence ID" value="NZ_JBQKJI010000007.1"/>
</dbReference>
<sequence>MKFSLKKINNEDLLQYKKDMQEAFQKGFEDVYGKMEGIILPENDIDCSLNEKGAIAYKAVVDGQMIGGAVVIIDSLTQYNHLDLLYVKYGTQTKGIGYSIWSEIERLHPETKVWETCTPYFEKRNIYFYVNKCRFHIVEFQNEYNPKPGIPEKFIGDAGEGMFIFKKQMY</sequence>
<dbReference type="Gene3D" id="3.40.630.30">
    <property type="match status" value="1"/>
</dbReference>
<evidence type="ECO:0000313" key="2">
    <source>
        <dbReference type="Proteomes" id="UP000238081"/>
    </source>
</evidence>
<dbReference type="AlphaFoldDB" id="A0A2S7FF07"/>
<accession>A0A2S7FF07</accession>
<keyword evidence="1" id="KW-0808">Transferase</keyword>
<dbReference type="GO" id="GO:0016740">
    <property type="term" value="F:transferase activity"/>
    <property type="evidence" value="ECO:0007669"/>
    <property type="project" value="UniProtKB-KW"/>
</dbReference>
<dbReference type="SUPFAM" id="SSF55729">
    <property type="entry name" value="Acyl-CoA N-acyltransferases (Nat)"/>
    <property type="match status" value="1"/>
</dbReference>
<comment type="caution">
    <text evidence="1">The sequence shown here is derived from an EMBL/GenBank/DDBJ whole genome shotgun (WGS) entry which is preliminary data.</text>
</comment>